<dbReference type="InterPro" id="IPR036736">
    <property type="entry name" value="ACP-like_sf"/>
</dbReference>
<dbReference type="PROSITE" id="PS50075">
    <property type="entry name" value="CARRIER"/>
    <property type="match status" value="1"/>
</dbReference>
<dbReference type="GO" id="GO:0004315">
    <property type="term" value="F:3-oxoacyl-[acyl-carrier-protein] synthase activity"/>
    <property type="evidence" value="ECO:0007669"/>
    <property type="project" value="InterPro"/>
</dbReference>
<dbReference type="AlphaFoldDB" id="A0A124I367"/>
<evidence type="ECO:0000259" key="4">
    <source>
        <dbReference type="PROSITE" id="PS50075"/>
    </source>
</evidence>
<dbReference type="Pfam" id="PF00109">
    <property type="entry name" value="ketoacyl-synt"/>
    <property type="match status" value="1"/>
</dbReference>
<keyword evidence="2" id="KW-0511">Multifunctional enzyme</keyword>
<keyword evidence="7" id="KW-1185">Reference proteome</keyword>
<dbReference type="PROSITE" id="PS52004">
    <property type="entry name" value="KS3_2"/>
    <property type="match status" value="1"/>
</dbReference>
<reference evidence="6 7" key="1">
    <citation type="submission" date="2015-10" db="EMBL/GenBank/DDBJ databases">
        <title>Draft genome sequence of Streptomyces bungoensis DSM 41781, type strain for the species Streptomyces bungoensis.</title>
        <authorList>
            <person name="Ruckert C."/>
            <person name="Winkler A."/>
            <person name="Kalinowski J."/>
            <person name="Kampfer P."/>
            <person name="Glaeser S."/>
        </authorList>
    </citation>
    <scope>NUCLEOTIDE SEQUENCE [LARGE SCALE GENOMIC DNA]</scope>
    <source>
        <strain evidence="6 7">DSM 41781</strain>
    </source>
</reference>
<dbReference type="Pfam" id="PF22621">
    <property type="entry name" value="CurL-like_PKS_C"/>
    <property type="match status" value="1"/>
</dbReference>
<dbReference type="InterPro" id="IPR018201">
    <property type="entry name" value="Ketoacyl_synth_AS"/>
</dbReference>
<dbReference type="Pfam" id="PF00550">
    <property type="entry name" value="PP-binding"/>
    <property type="match status" value="1"/>
</dbReference>
<evidence type="ECO:0000259" key="5">
    <source>
        <dbReference type="PROSITE" id="PS52004"/>
    </source>
</evidence>
<evidence type="ECO:0000313" key="7">
    <source>
        <dbReference type="Proteomes" id="UP000053024"/>
    </source>
</evidence>
<feature type="domain" description="Ketosynthase family 3 (KS3)" evidence="5">
    <location>
        <begin position="37"/>
        <end position="470"/>
    </location>
</feature>
<evidence type="ECO:0000256" key="2">
    <source>
        <dbReference type="ARBA" id="ARBA00023268"/>
    </source>
</evidence>
<dbReference type="Pfam" id="PF02801">
    <property type="entry name" value="Ketoacyl-synt_C"/>
    <property type="match status" value="1"/>
</dbReference>
<evidence type="ECO:0000313" key="6">
    <source>
        <dbReference type="EMBL" id="KUN82801.1"/>
    </source>
</evidence>
<dbReference type="Gene3D" id="3.40.47.10">
    <property type="match status" value="1"/>
</dbReference>
<dbReference type="SUPFAM" id="SSF47336">
    <property type="entry name" value="ACP-like"/>
    <property type="match status" value="1"/>
</dbReference>
<dbReference type="Gene3D" id="3.30.70.3290">
    <property type="match status" value="1"/>
</dbReference>
<dbReference type="PANTHER" id="PTHR43775:SF51">
    <property type="entry name" value="INACTIVE PHENOLPHTHIOCEROL SYNTHESIS POLYKETIDE SYNTHASE TYPE I PKS1-RELATED"/>
    <property type="match status" value="1"/>
</dbReference>
<gene>
    <name evidence="6" type="ORF">AQJ66_21070</name>
</gene>
<evidence type="ECO:0000256" key="3">
    <source>
        <dbReference type="ARBA" id="ARBA00023315"/>
    </source>
</evidence>
<accession>A0A124I367</accession>
<keyword evidence="3" id="KW-0012">Acyltransferase</keyword>
<dbReference type="InterPro" id="IPR050091">
    <property type="entry name" value="PKS_NRPS_Biosynth_Enz"/>
</dbReference>
<dbReference type="GO" id="GO:0004312">
    <property type="term" value="F:fatty acid synthase activity"/>
    <property type="evidence" value="ECO:0007669"/>
    <property type="project" value="TreeGrafter"/>
</dbReference>
<sequence>MPEESVKPEELRRVIQDQLRLSRRLKEKLAAAEARAHAPVAVVGTAMRLPGGVDHPRAYRDFLYSDDPDFRALSTIPADRPSLRAVHHPEPGTAGRSYVDRAGFLDDIASFDAAFFGISQREAETMDPQQRLLLEVSWEALERAGIAARRQDRLPVGVFIGAMASEYGRRFVTDGDYSRIDPYHSTGSGHCFLAGRVSYALGLSGPALSVDTACSSSLVAIHQAVRSLRSGECGYALAGGANLILGSELMVALCQGEALSPGGRSRTFLADADGYGRGEGVGVIALMRLDEAVAQGREVHAVIRGTAVNHDGASSGFTVPSGPAQQEVVRAALADARVEPSAVGYVEAHGTGTALGDPIEVGALDAVIGTGAEGRTEPVVLGSVKARIGHLEAAAGIAGVLKLVVLLGEESLPAAVQSGDGRLNSLIPWDQIALDVPRKAGAWRVPPGARVAGISSFGLSGTNAHAVLSGHVTAAAGGAAPEPGHPELLTLSAKDPAALAELTERVRTALAGRDAAGVAALCHTMRAGRVHFGHRLAVVGTDAGELVAALAGVRRGTGAPAVDRVTLTASGPDEVLEGALDVLARRFPGLAAAARGSAAPAGRLGGLLAALGVRTSAGPAGERDAAPAAYLKAAGEILPLVTDDPEAAPRLLAAALAALYHGGADLRLDRLAAPGARFTDAPTYPFQRKRFWVDEPEPGRPADAPAVAEASAPAPRDTAEVCGYLAAELAAVLKADGLLPIDVPFCEVGGDSFTAMMLTKSVEQRYGVELPTLDCPVEMPVGDLLVHLGDQLSAAMGWEK</sequence>
<protein>
    <submittedName>
        <fullName evidence="6">Uncharacterized protein</fullName>
    </submittedName>
</protein>
<dbReference type="Proteomes" id="UP000053024">
    <property type="component" value="Unassembled WGS sequence"/>
</dbReference>
<dbReference type="RefSeq" id="WP_061924447.1">
    <property type="nucleotide sequence ID" value="NZ_JBEYBH010000032.1"/>
</dbReference>
<dbReference type="InterPro" id="IPR016039">
    <property type="entry name" value="Thiolase-like"/>
</dbReference>
<dbReference type="Gene3D" id="1.10.1200.10">
    <property type="entry name" value="ACP-like"/>
    <property type="match status" value="1"/>
</dbReference>
<dbReference type="STRING" id="285568.AQJ66_21070"/>
<keyword evidence="1" id="KW-0808">Transferase</keyword>
<dbReference type="CDD" id="cd00833">
    <property type="entry name" value="PKS"/>
    <property type="match status" value="1"/>
</dbReference>
<feature type="domain" description="Carrier" evidence="4">
    <location>
        <begin position="716"/>
        <end position="792"/>
    </location>
</feature>
<dbReference type="InterPro" id="IPR009081">
    <property type="entry name" value="PP-bd_ACP"/>
</dbReference>
<dbReference type="PROSITE" id="PS00606">
    <property type="entry name" value="KS3_1"/>
    <property type="match status" value="1"/>
</dbReference>
<dbReference type="InterPro" id="IPR014031">
    <property type="entry name" value="Ketoacyl_synth_C"/>
</dbReference>
<evidence type="ECO:0000256" key="1">
    <source>
        <dbReference type="ARBA" id="ARBA00022679"/>
    </source>
</evidence>
<dbReference type="GO" id="GO:0006633">
    <property type="term" value="P:fatty acid biosynthetic process"/>
    <property type="evidence" value="ECO:0007669"/>
    <property type="project" value="InterPro"/>
</dbReference>
<comment type="caution">
    <text evidence="6">The sequence shown here is derived from an EMBL/GenBank/DDBJ whole genome shotgun (WGS) entry which is preliminary data.</text>
</comment>
<name>A0A124I367_9ACTN</name>
<dbReference type="EMBL" id="LMWX01000034">
    <property type="protein sequence ID" value="KUN82801.1"/>
    <property type="molecule type" value="Genomic_DNA"/>
</dbReference>
<organism evidence="6 7">
    <name type="scientific">Streptomyces bungoensis</name>
    <dbReference type="NCBI Taxonomy" id="285568"/>
    <lineage>
        <taxon>Bacteria</taxon>
        <taxon>Bacillati</taxon>
        <taxon>Actinomycetota</taxon>
        <taxon>Actinomycetes</taxon>
        <taxon>Kitasatosporales</taxon>
        <taxon>Streptomycetaceae</taxon>
        <taxon>Streptomyces</taxon>
    </lineage>
</organism>
<dbReference type="InterPro" id="IPR014030">
    <property type="entry name" value="Ketoacyl_synth_N"/>
</dbReference>
<proteinExistence type="predicted"/>
<dbReference type="PANTHER" id="PTHR43775">
    <property type="entry name" value="FATTY ACID SYNTHASE"/>
    <property type="match status" value="1"/>
</dbReference>
<dbReference type="InterPro" id="IPR020841">
    <property type="entry name" value="PKS_Beta-ketoAc_synthase_dom"/>
</dbReference>
<dbReference type="SMART" id="SM00825">
    <property type="entry name" value="PKS_KS"/>
    <property type="match status" value="1"/>
</dbReference>
<dbReference type="SUPFAM" id="SSF53901">
    <property type="entry name" value="Thiolase-like"/>
    <property type="match status" value="1"/>
</dbReference>